<gene>
    <name evidence="3" type="ORF">H9950_06390</name>
</gene>
<accession>A0A9D2KWG3</accession>
<dbReference type="Pfam" id="PF21186">
    <property type="entry name" value="DUF6852"/>
    <property type="match status" value="1"/>
</dbReference>
<dbReference type="AlphaFoldDB" id="A0A9D2KWG3"/>
<evidence type="ECO:0000313" key="3">
    <source>
        <dbReference type="EMBL" id="HJA85805.1"/>
    </source>
</evidence>
<dbReference type="Gene3D" id="1.10.10.1650">
    <property type="match status" value="1"/>
</dbReference>
<proteinExistence type="predicted"/>
<dbReference type="EMBL" id="DWZI01000035">
    <property type="protein sequence ID" value="HJA85805.1"/>
    <property type="molecule type" value="Genomic_DNA"/>
</dbReference>
<dbReference type="InterPro" id="IPR049282">
    <property type="entry name" value="BVU_3817_N_sf"/>
</dbReference>
<feature type="domain" description="DUF5606" evidence="1">
    <location>
        <begin position="2"/>
        <end position="47"/>
    </location>
</feature>
<dbReference type="Proteomes" id="UP000823862">
    <property type="component" value="Unassembled WGS sequence"/>
</dbReference>
<dbReference type="Pfam" id="PF18347">
    <property type="entry name" value="DUF5606"/>
    <property type="match status" value="1"/>
</dbReference>
<name>A0A9D2KWG3_9BACE</name>
<evidence type="ECO:0000259" key="1">
    <source>
        <dbReference type="Pfam" id="PF18347"/>
    </source>
</evidence>
<evidence type="ECO:0000259" key="2">
    <source>
        <dbReference type="Pfam" id="PF21186"/>
    </source>
</evidence>
<sequence length="144" mass="16167">MLKTILSISGKPGLYRLISRGKNMLIVESLADKKRFPAYGNEKIISLGDISMYTEEDDVPLTEVFAAMKKKEGGAPVSLDLKKTSADGFYEYLGEVLPNFDRERVHVSDIKKLISWYNLLVSNGLTDFEEETPAEEKEETAEEA</sequence>
<dbReference type="InterPro" id="IPR049281">
    <property type="entry name" value="BVU_3817-like_C_sf"/>
</dbReference>
<dbReference type="InterPro" id="IPR041218">
    <property type="entry name" value="DUF5606"/>
</dbReference>
<dbReference type="Gene3D" id="2.30.30.730">
    <property type="match status" value="1"/>
</dbReference>
<organism evidence="3 4">
    <name type="scientific">Candidatus Bacteroides avicola</name>
    <dbReference type="NCBI Taxonomy" id="2838468"/>
    <lineage>
        <taxon>Bacteria</taxon>
        <taxon>Pseudomonadati</taxon>
        <taxon>Bacteroidota</taxon>
        <taxon>Bacteroidia</taxon>
        <taxon>Bacteroidales</taxon>
        <taxon>Bacteroidaceae</taxon>
        <taxon>Bacteroides</taxon>
    </lineage>
</organism>
<reference evidence="3" key="1">
    <citation type="journal article" date="2021" name="PeerJ">
        <title>Extensive microbial diversity within the chicken gut microbiome revealed by metagenomics and culture.</title>
        <authorList>
            <person name="Gilroy R."/>
            <person name="Ravi A."/>
            <person name="Getino M."/>
            <person name="Pursley I."/>
            <person name="Horton D.L."/>
            <person name="Alikhan N.F."/>
            <person name="Baker D."/>
            <person name="Gharbi K."/>
            <person name="Hall N."/>
            <person name="Watson M."/>
            <person name="Adriaenssens E.M."/>
            <person name="Foster-Nyarko E."/>
            <person name="Jarju S."/>
            <person name="Secka A."/>
            <person name="Antonio M."/>
            <person name="Oren A."/>
            <person name="Chaudhuri R.R."/>
            <person name="La Ragione R."/>
            <person name="Hildebrand F."/>
            <person name="Pallen M.J."/>
        </authorList>
    </citation>
    <scope>NUCLEOTIDE SEQUENCE</scope>
    <source>
        <strain evidence="3">ChiHjej12B11-9795</strain>
    </source>
</reference>
<dbReference type="InterPro" id="IPR049280">
    <property type="entry name" value="DUF6852"/>
</dbReference>
<reference evidence="3" key="2">
    <citation type="submission" date="2021-04" db="EMBL/GenBank/DDBJ databases">
        <authorList>
            <person name="Gilroy R."/>
        </authorList>
    </citation>
    <scope>NUCLEOTIDE SEQUENCE</scope>
    <source>
        <strain evidence="3">ChiHjej12B11-9795</strain>
    </source>
</reference>
<comment type="caution">
    <text evidence="3">The sequence shown here is derived from an EMBL/GenBank/DDBJ whole genome shotgun (WGS) entry which is preliminary data.</text>
</comment>
<feature type="domain" description="DUF6852" evidence="2">
    <location>
        <begin position="50"/>
        <end position="120"/>
    </location>
</feature>
<evidence type="ECO:0000313" key="4">
    <source>
        <dbReference type="Proteomes" id="UP000823862"/>
    </source>
</evidence>
<protein>
    <submittedName>
        <fullName evidence="3">DUF5606 domain-containing protein</fullName>
    </submittedName>
</protein>